<evidence type="ECO:0000313" key="5">
    <source>
        <dbReference type="EMBL" id="PON25114.1"/>
    </source>
</evidence>
<evidence type="ECO:0000313" key="6">
    <source>
        <dbReference type="Proteomes" id="UP000054821"/>
    </source>
</evidence>
<feature type="repeat" description="ANK" evidence="3">
    <location>
        <begin position="602"/>
        <end position="634"/>
    </location>
</feature>
<organism evidence="5 6">
    <name type="scientific">Trichoderma gamsii</name>
    <dbReference type="NCBI Taxonomy" id="398673"/>
    <lineage>
        <taxon>Eukaryota</taxon>
        <taxon>Fungi</taxon>
        <taxon>Dikarya</taxon>
        <taxon>Ascomycota</taxon>
        <taxon>Pezizomycotina</taxon>
        <taxon>Sordariomycetes</taxon>
        <taxon>Hypocreomycetidae</taxon>
        <taxon>Hypocreales</taxon>
        <taxon>Hypocreaceae</taxon>
        <taxon>Trichoderma</taxon>
    </lineage>
</organism>
<feature type="repeat" description="ANK" evidence="3">
    <location>
        <begin position="536"/>
        <end position="568"/>
    </location>
</feature>
<dbReference type="InterPro" id="IPR002110">
    <property type="entry name" value="Ankyrin_rpt"/>
</dbReference>
<dbReference type="SUPFAM" id="SSF48403">
    <property type="entry name" value="Ankyrin repeat"/>
    <property type="match status" value="2"/>
</dbReference>
<reference evidence="5 6" key="1">
    <citation type="journal article" date="2016" name="Genome Announc.">
        <title>Draft Whole-Genome Sequence of Trichoderma gamsii T6085, a Promising Biocontrol Agent of Fusarium Head Blight on Wheat.</title>
        <authorList>
            <person name="Baroncelli R."/>
            <person name="Zapparata A."/>
            <person name="Piaggeschi G."/>
            <person name="Sarrocco S."/>
            <person name="Vannacci G."/>
        </authorList>
    </citation>
    <scope>NUCLEOTIDE SEQUENCE [LARGE SCALE GENOMIC DNA]</scope>
    <source>
        <strain evidence="5 6">T6085</strain>
    </source>
</reference>
<feature type="repeat" description="ANK" evidence="3">
    <location>
        <begin position="702"/>
        <end position="734"/>
    </location>
</feature>
<protein>
    <recommendedName>
        <fullName evidence="4">Nephrocystin 3-like N-terminal domain-containing protein</fullName>
    </recommendedName>
</protein>
<feature type="repeat" description="ANK" evidence="3">
    <location>
        <begin position="806"/>
        <end position="838"/>
    </location>
</feature>
<feature type="repeat" description="ANK" evidence="3">
    <location>
        <begin position="873"/>
        <end position="905"/>
    </location>
</feature>
<feature type="repeat" description="ANK" evidence="3">
    <location>
        <begin position="736"/>
        <end position="768"/>
    </location>
</feature>
<dbReference type="Pfam" id="PF12796">
    <property type="entry name" value="Ank_2"/>
    <property type="match status" value="5"/>
</dbReference>
<feature type="repeat" description="ANK" evidence="3">
    <location>
        <begin position="635"/>
        <end position="667"/>
    </location>
</feature>
<dbReference type="PROSITE" id="PS50088">
    <property type="entry name" value="ANK_REPEAT"/>
    <property type="match status" value="16"/>
</dbReference>
<comment type="caution">
    <text evidence="5">The sequence shown here is derived from an EMBL/GenBank/DDBJ whole genome shotgun (WGS) entry which is preliminary data.</text>
</comment>
<gene>
    <name evidence="5" type="ORF">TGAM01_v206195</name>
</gene>
<sequence>MPPERCISRIAYMYPILADADHDGICRDNLHNPEMDRRRLIRINGRRVPGTCEWIRNNVLYRSWSTCSQPSSDTPLLWISGGPGMGKTMLSIFVVEELEARARQEPLVTLLFFFSSSNEADRNTAVAILSGLLFQLIEQHPGLAKHASYYLKPSHVVSSLASFDTLWHIFERILGDLALQTVQCVLDGLDECERESAGWLLTELEGQARSSAGRFRLLVLSREMDGLGGFTRLRLDPNNDKPLASDIERCIADGVRRLSRLDGIALKVCDMLQAKSDGTFLWVGLILKELAKKKTSQEVWETIHSLPKGLDKIYSRILDQITPQQQDESARLLRWVATAMRPLRLEELQELRGLAGCGGGGPGYLISSLQACREQVVCCEELLRIHDDAVHLVHQSARDYLLGAAKPFGIRPEEAHLELARHCLSCLEQSEAQSPSPLREYAIMYWPEHARQSKQHANKVLERSRPFFRDGSPLGLRWWQVYRRTKEPGADDAPPGGKMSWLHVAAHFGIKSFVEKTLTDDAWRFWSRKITERDDLGRTLLHCAASGGHQDMVELLLRHRADANAKDGRGGTTLMWAAAQGHQGVTDLLIKHGVDVNAKDQRRQTALGKAARQGHLEIVRRLLDLGADVEAEDNRKRRPLGLAAEQGHEAVVEALLKRAPQVDSQDFWGQTALMRAARRGHAAIVRTLLGHGADVHKRERLDEQTALMMAAAGGHRAIVAQLLGHGAHVNGQERRGGRTALMMAAEAGHATVVEELLGHGADVDRQERGGGRTALMWATERDEEQDAVVRLLLEHKASPDKRDCMDGRTALMRAVLQNHATVMELLLGSGADTNVNDEAGVTPLMLAVEGGHAMAASRLIALGAKVNAQDRSRKWTALTRAVERNHEELICLLLDNGAEIDARSTPQQDTALITASEEGRESIVRLLLDRGAEIDARDWAARTALMRAVDRDQEAVVRLLLERGAGINVNSWEEGTALMRAARRGNSAVVELLLASGADVDAKDQFRGQDALMAATTADHAPVVQLLLDHGADANARGLRGETALMAAAERGNDFTTLLLLSRGAAAGATDLDGHTALTRASQRGHRAVITLLSSALSAEPSQWFDEKSKAG</sequence>
<feature type="repeat" description="ANK" evidence="3">
    <location>
        <begin position="907"/>
        <end position="939"/>
    </location>
</feature>
<dbReference type="Gene3D" id="3.40.50.300">
    <property type="entry name" value="P-loop containing nucleotide triphosphate hydrolases"/>
    <property type="match status" value="1"/>
</dbReference>
<dbReference type="STRING" id="398673.A0A2P4ZLF5"/>
<feature type="repeat" description="ANK" evidence="3">
    <location>
        <begin position="1007"/>
        <end position="1039"/>
    </location>
</feature>
<evidence type="ECO:0000256" key="1">
    <source>
        <dbReference type="ARBA" id="ARBA00022737"/>
    </source>
</evidence>
<feature type="repeat" description="ANK" evidence="3">
    <location>
        <begin position="668"/>
        <end position="700"/>
    </location>
</feature>
<feature type="repeat" description="ANK" evidence="3">
    <location>
        <begin position="940"/>
        <end position="972"/>
    </location>
</feature>
<dbReference type="InterPro" id="IPR036770">
    <property type="entry name" value="Ankyrin_rpt-contain_sf"/>
</dbReference>
<dbReference type="Gene3D" id="1.25.40.20">
    <property type="entry name" value="Ankyrin repeat-containing domain"/>
    <property type="match status" value="6"/>
</dbReference>
<dbReference type="RefSeq" id="XP_018664059.2">
    <property type="nucleotide sequence ID" value="XM_018802552.2"/>
</dbReference>
<accession>A0A2P4ZLF5</accession>
<dbReference type="AlphaFoldDB" id="A0A2P4ZLF5"/>
<dbReference type="SUPFAM" id="SSF52540">
    <property type="entry name" value="P-loop containing nucleoside triphosphate hydrolases"/>
    <property type="match status" value="1"/>
</dbReference>
<dbReference type="InterPro" id="IPR056884">
    <property type="entry name" value="NPHP3-like_N"/>
</dbReference>
<dbReference type="Pfam" id="PF24883">
    <property type="entry name" value="NPHP3_N"/>
    <property type="match status" value="1"/>
</dbReference>
<dbReference type="SMART" id="SM00248">
    <property type="entry name" value="ANK"/>
    <property type="match status" value="17"/>
</dbReference>
<dbReference type="InterPro" id="IPR027417">
    <property type="entry name" value="P-loop_NTPase"/>
</dbReference>
<evidence type="ECO:0000256" key="3">
    <source>
        <dbReference type="PROSITE-ProRule" id="PRU00023"/>
    </source>
</evidence>
<proteinExistence type="predicted"/>
<feature type="repeat" description="ANK" evidence="3">
    <location>
        <begin position="770"/>
        <end position="804"/>
    </location>
</feature>
<name>A0A2P4ZLF5_9HYPO</name>
<dbReference type="EMBL" id="JPDN02000020">
    <property type="protein sequence ID" value="PON25114.1"/>
    <property type="molecule type" value="Genomic_DNA"/>
</dbReference>
<dbReference type="Pfam" id="PF00023">
    <property type="entry name" value="Ank"/>
    <property type="match status" value="3"/>
</dbReference>
<evidence type="ECO:0000259" key="4">
    <source>
        <dbReference type="Pfam" id="PF24883"/>
    </source>
</evidence>
<feature type="repeat" description="ANK" evidence="3">
    <location>
        <begin position="1040"/>
        <end position="1072"/>
    </location>
</feature>
<dbReference type="PANTHER" id="PTHR24198:SF165">
    <property type="entry name" value="ANKYRIN REPEAT-CONTAINING PROTEIN-RELATED"/>
    <property type="match status" value="1"/>
</dbReference>
<dbReference type="Proteomes" id="UP000054821">
    <property type="component" value="Unassembled WGS sequence"/>
</dbReference>
<keyword evidence="1" id="KW-0677">Repeat</keyword>
<dbReference type="PRINTS" id="PR01415">
    <property type="entry name" value="ANKYRIN"/>
</dbReference>
<feature type="repeat" description="ANK" evidence="3">
    <location>
        <begin position="973"/>
        <end position="1005"/>
    </location>
</feature>
<dbReference type="GeneID" id="29982635"/>
<keyword evidence="2 3" id="KW-0040">ANK repeat</keyword>
<dbReference type="PANTHER" id="PTHR24198">
    <property type="entry name" value="ANKYRIN REPEAT AND PROTEIN KINASE DOMAIN-CONTAINING PROTEIN"/>
    <property type="match status" value="1"/>
</dbReference>
<feature type="domain" description="Nephrocystin 3-like N-terminal" evidence="4">
    <location>
        <begin position="50"/>
        <end position="222"/>
    </location>
</feature>
<feature type="repeat" description="ANK" evidence="3">
    <location>
        <begin position="839"/>
        <end position="871"/>
    </location>
</feature>
<keyword evidence="6" id="KW-1185">Reference proteome</keyword>
<evidence type="ECO:0000256" key="2">
    <source>
        <dbReference type="ARBA" id="ARBA00023043"/>
    </source>
</evidence>
<feature type="repeat" description="ANK" evidence="3">
    <location>
        <begin position="569"/>
        <end position="601"/>
    </location>
</feature>
<dbReference type="PROSITE" id="PS50297">
    <property type="entry name" value="ANK_REP_REGION"/>
    <property type="match status" value="14"/>
</dbReference>